<dbReference type="Gene3D" id="3.90.980.10">
    <property type="entry name" value="DNA primase, catalytic core, N-terminal domain"/>
    <property type="match status" value="1"/>
</dbReference>
<dbReference type="AlphaFoldDB" id="A0A4V2XSJ1"/>
<keyword evidence="4" id="KW-1185">Reference proteome</keyword>
<evidence type="ECO:0000313" key="4">
    <source>
        <dbReference type="Proteomes" id="UP000295075"/>
    </source>
</evidence>
<dbReference type="EMBL" id="SMKA01000010">
    <property type="protein sequence ID" value="TDC34025.1"/>
    <property type="molecule type" value="Genomic_DNA"/>
</dbReference>
<dbReference type="Pfam" id="PF08275">
    <property type="entry name" value="DNAG_N"/>
    <property type="match status" value="1"/>
</dbReference>
<proteinExistence type="predicted"/>
<feature type="compositionally biased region" description="Basic and acidic residues" evidence="1">
    <location>
        <begin position="343"/>
        <end position="352"/>
    </location>
</feature>
<evidence type="ECO:0000259" key="2">
    <source>
        <dbReference type="Pfam" id="PF08275"/>
    </source>
</evidence>
<dbReference type="InterPro" id="IPR050219">
    <property type="entry name" value="DnaG_primase"/>
</dbReference>
<evidence type="ECO:0000313" key="3">
    <source>
        <dbReference type="EMBL" id="TDC34025.1"/>
    </source>
</evidence>
<accession>A0A4V2XSJ1</accession>
<comment type="caution">
    <text evidence="3">The sequence shown here is derived from an EMBL/GenBank/DDBJ whole genome shotgun (WGS) entry which is preliminary data.</text>
</comment>
<dbReference type="GO" id="GO:0005737">
    <property type="term" value="C:cytoplasm"/>
    <property type="evidence" value="ECO:0007669"/>
    <property type="project" value="TreeGrafter"/>
</dbReference>
<organism evidence="3 4">
    <name type="scientific">Kribbella albertanoniae</name>
    <dbReference type="NCBI Taxonomy" id="1266829"/>
    <lineage>
        <taxon>Bacteria</taxon>
        <taxon>Bacillati</taxon>
        <taxon>Actinomycetota</taxon>
        <taxon>Actinomycetes</taxon>
        <taxon>Propionibacteriales</taxon>
        <taxon>Kribbellaceae</taxon>
        <taxon>Kribbella</taxon>
    </lineage>
</organism>
<dbReference type="GO" id="GO:0006269">
    <property type="term" value="P:DNA replication, synthesis of primer"/>
    <property type="evidence" value="ECO:0007669"/>
    <property type="project" value="TreeGrafter"/>
</dbReference>
<dbReference type="InterPro" id="IPR037068">
    <property type="entry name" value="DNA_primase_core_N_sf"/>
</dbReference>
<feature type="region of interest" description="Disordered" evidence="1">
    <location>
        <begin position="325"/>
        <end position="352"/>
    </location>
</feature>
<dbReference type="InterPro" id="IPR013264">
    <property type="entry name" value="DNAG_N"/>
</dbReference>
<dbReference type="OrthoDB" id="3818699at2"/>
<gene>
    <name evidence="3" type="ORF">E1261_04785</name>
</gene>
<dbReference type="PANTHER" id="PTHR30313">
    <property type="entry name" value="DNA PRIMASE"/>
    <property type="match status" value="1"/>
</dbReference>
<dbReference type="PANTHER" id="PTHR30313:SF2">
    <property type="entry name" value="DNA PRIMASE"/>
    <property type="match status" value="1"/>
</dbReference>
<sequence>MGCPWLQGSNHRLLDQRSWVLKKSPSGERRTVDHIEAWKKGLGSRIPDPNAVPTAARLRQLLEVSHAATRFYRRELFRDKKSWPRNYLERGGALAQLDTESRWLVGYAPDSRSRLVDHLRATGFDLTTIRNAGLGVLGADGRLVDRFRDQLMLPARDHRLQIVGFTGVRRSSGAVYYTTSPDTQIHRRSGSVIGIAEQLELLAGEASPVLVDDPLDAFAIENVSRLSGGRWAGIPLCGALLSADQARILGARAVADTVVVVVSENEAARQRAIEILPDLAKAFRRVQAVDLPRAFSPATLRMRHDGLQRLHDELLLTRPLADYRSRPRRRRTRERPAGDVPLEMERGPSPEL</sequence>
<dbReference type="Proteomes" id="UP000295075">
    <property type="component" value="Unassembled WGS sequence"/>
</dbReference>
<protein>
    <recommendedName>
        <fullName evidence="2">DNA primase DNAG catalytic core N-terminal domain-containing protein</fullName>
    </recommendedName>
</protein>
<name>A0A4V2XSJ1_9ACTN</name>
<evidence type="ECO:0000256" key="1">
    <source>
        <dbReference type="SAM" id="MobiDB-lite"/>
    </source>
</evidence>
<reference evidence="3 4" key="1">
    <citation type="submission" date="2019-03" db="EMBL/GenBank/DDBJ databases">
        <title>Draft genome sequences of novel Actinobacteria.</title>
        <authorList>
            <person name="Sahin N."/>
            <person name="Ay H."/>
            <person name="Saygin H."/>
        </authorList>
    </citation>
    <scope>NUCLEOTIDE SEQUENCE [LARGE SCALE GENOMIC DNA]</scope>
    <source>
        <strain evidence="3 4">JCM 30547</strain>
    </source>
</reference>
<feature type="domain" description="DNA primase DNAG catalytic core N-terminal" evidence="2">
    <location>
        <begin position="71"/>
        <end position="193"/>
    </location>
</feature>
<dbReference type="SUPFAM" id="SSF56731">
    <property type="entry name" value="DNA primase core"/>
    <property type="match status" value="1"/>
</dbReference>